<dbReference type="GO" id="GO:0005524">
    <property type="term" value="F:ATP binding"/>
    <property type="evidence" value="ECO:0007669"/>
    <property type="project" value="UniProtKB-KW"/>
</dbReference>
<evidence type="ECO:0000256" key="1">
    <source>
        <dbReference type="ARBA" id="ARBA00004141"/>
    </source>
</evidence>
<dbReference type="SUPFAM" id="SSF161098">
    <property type="entry name" value="MetI-like"/>
    <property type="match status" value="1"/>
</dbReference>
<feature type="transmembrane region" description="Helical" evidence="11">
    <location>
        <begin position="32"/>
        <end position="53"/>
    </location>
</feature>
<dbReference type="PANTHER" id="PTHR43297">
    <property type="entry name" value="OLIGOPEPTIDE TRANSPORT ATP-BINDING PROTEIN APPD"/>
    <property type="match status" value="1"/>
</dbReference>
<keyword evidence="8 15" id="KW-0067">ATP-binding</keyword>
<evidence type="ECO:0000256" key="5">
    <source>
        <dbReference type="ARBA" id="ARBA00022475"/>
    </source>
</evidence>
<comment type="similarity">
    <text evidence="3">Belongs to the ABC transporter superfamily.</text>
</comment>
<keyword evidence="10 11" id="KW-0472">Membrane</keyword>
<dbReference type="GO" id="GO:0005886">
    <property type="term" value="C:plasma membrane"/>
    <property type="evidence" value="ECO:0007669"/>
    <property type="project" value="UniProtKB-SubCell"/>
</dbReference>
<dbReference type="EMBL" id="JACGWW010000001">
    <property type="protein sequence ID" value="MBA8811787.1"/>
    <property type="molecule type" value="Genomic_DNA"/>
</dbReference>
<dbReference type="AlphaFoldDB" id="A0A7W3JF90"/>
<dbReference type="CDD" id="cd03257">
    <property type="entry name" value="ABC_NikE_OppD_transporters"/>
    <property type="match status" value="1"/>
</dbReference>
<evidence type="ECO:0000256" key="8">
    <source>
        <dbReference type="ARBA" id="ARBA00022840"/>
    </source>
</evidence>
<sequence>MTDTLTPTTAGGAVPVAPVAAPPRRFHWTPGLVTGLALLSVVVLIGVVAPFLLQDRADALGERAAGPSAEHWLGTDQSGHDMLARSLVATRLTLLMTIGATALAVVVGVVAGTTVWLLPRRGRELCLRVIDTMVAFPGLLLALVVAAILGAGALPAVIAIGVAGVPTFARLTANLAAQVSQRDFVSTARLLGVSDRRIVSDHMLPNMAEPLLVLAASTFAQSLTAISALSFVGLGVQSPQYDFGKLLNDALPSLLAGRPEQSVGPAVLIVVTGLASMLVGDGLAAAADPRSGRRVASAELRTAGTSLHPDVDAMVRVENLVVGTTAGKPLVKGISFSIARGEIVGIVGESGSGKSVTAMSVARLLADGLEASAATMRLDDLDLLRPVDPTVMAQTVSLVYQDPGSTFNPALRLGTQLTEVLRSHRGRSRAEARSIVLDALRRVHLTLPEKRLGQHPHELSGGMRQRAMIAAALTTDPKLIIADEPTTALDVTVQAEILRELKRLNRETGTAIMFISHDIGVVRELCDRVLVMNSGEIVEEIDADRLDVATAVHPYTRALLAATPSLTERVGDLPVVDWRAEAARADEAGAEEARVAPATSVTTPKES</sequence>
<evidence type="ECO:0000256" key="6">
    <source>
        <dbReference type="ARBA" id="ARBA00022692"/>
    </source>
</evidence>
<evidence type="ECO:0000256" key="7">
    <source>
        <dbReference type="ARBA" id="ARBA00022741"/>
    </source>
</evidence>
<evidence type="ECO:0000256" key="10">
    <source>
        <dbReference type="ARBA" id="ARBA00023136"/>
    </source>
</evidence>
<dbReference type="Proteomes" id="UP000321154">
    <property type="component" value="Unassembled WGS sequence"/>
</dbReference>
<proteinExistence type="inferred from homology"/>
<evidence type="ECO:0000256" key="12">
    <source>
        <dbReference type="SAM" id="MobiDB-lite"/>
    </source>
</evidence>
<dbReference type="PROSITE" id="PS50893">
    <property type="entry name" value="ABC_TRANSPORTER_2"/>
    <property type="match status" value="1"/>
</dbReference>
<dbReference type="CDD" id="cd06261">
    <property type="entry name" value="TM_PBP2"/>
    <property type="match status" value="1"/>
</dbReference>
<evidence type="ECO:0000313" key="15">
    <source>
        <dbReference type="EMBL" id="GEK83273.1"/>
    </source>
</evidence>
<keyword evidence="7" id="KW-0547">Nucleotide-binding</keyword>
<evidence type="ECO:0000256" key="11">
    <source>
        <dbReference type="RuleBase" id="RU363032"/>
    </source>
</evidence>
<dbReference type="EMBL" id="BJUV01000013">
    <property type="protein sequence ID" value="GEK83273.1"/>
    <property type="molecule type" value="Genomic_DNA"/>
</dbReference>
<dbReference type="SUPFAM" id="SSF52540">
    <property type="entry name" value="P-loop containing nucleoside triphosphate hydrolases"/>
    <property type="match status" value="1"/>
</dbReference>
<organism evidence="16 18">
    <name type="scientific">Frigoribacterium faeni</name>
    <dbReference type="NCBI Taxonomy" id="145483"/>
    <lineage>
        <taxon>Bacteria</taxon>
        <taxon>Bacillati</taxon>
        <taxon>Actinomycetota</taxon>
        <taxon>Actinomycetes</taxon>
        <taxon>Micrococcales</taxon>
        <taxon>Microbacteriaceae</taxon>
        <taxon>Frigoribacterium</taxon>
    </lineage>
</organism>
<evidence type="ECO:0000256" key="4">
    <source>
        <dbReference type="ARBA" id="ARBA00022448"/>
    </source>
</evidence>
<dbReference type="Gene3D" id="1.10.3720.10">
    <property type="entry name" value="MetI-like"/>
    <property type="match status" value="1"/>
</dbReference>
<dbReference type="GO" id="GO:0055085">
    <property type="term" value="P:transmembrane transport"/>
    <property type="evidence" value="ECO:0007669"/>
    <property type="project" value="InterPro"/>
</dbReference>
<gene>
    <name evidence="16" type="ORF">FB463_000011</name>
    <name evidence="15" type="ORF">FFA01_15820</name>
</gene>
<dbReference type="Gene3D" id="3.40.50.300">
    <property type="entry name" value="P-loop containing nucleotide triphosphate hydrolases"/>
    <property type="match status" value="1"/>
</dbReference>
<comment type="similarity">
    <text evidence="11">Belongs to the binding-protein-dependent transport system permease family.</text>
</comment>
<dbReference type="InterPro" id="IPR003593">
    <property type="entry name" value="AAA+_ATPase"/>
</dbReference>
<evidence type="ECO:0000259" key="14">
    <source>
        <dbReference type="PROSITE" id="PS50928"/>
    </source>
</evidence>
<dbReference type="RefSeq" id="WP_146854747.1">
    <property type="nucleotide sequence ID" value="NZ_BAAAHR010000007.1"/>
</dbReference>
<dbReference type="PROSITE" id="PS00211">
    <property type="entry name" value="ABC_TRANSPORTER_1"/>
    <property type="match status" value="1"/>
</dbReference>
<evidence type="ECO:0000313" key="16">
    <source>
        <dbReference type="EMBL" id="MBA8811787.1"/>
    </source>
</evidence>
<dbReference type="Pfam" id="PF00005">
    <property type="entry name" value="ABC_tran"/>
    <property type="match status" value="1"/>
</dbReference>
<evidence type="ECO:0000256" key="9">
    <source>
        <dbReference type="ARBA" id="ARBA00022989"/>
    </source>
</evidence>
<comment type="subcellular location">
    <subcellularLocation>
        <location evidence="11">Cell membrane</location>
        <topology evidence="11">Multi-pass membrane protein</topology>
    </subcellularLocation>
    <subcellularLocation>
        <location evidence="2">Cell membrane</location>
        <topology evidence="2">Peripheral membrane protein</topology>
    </subcellularLocation>
    <subcellularLocation>
        <location evidence="1">Membrane</location>
        <topology evidence="1">Multi-pass membrane protein</topology>
    </subcellularLocation>
</comment>
<dbReference type="InterPro" id="IPR035906">
    <property type="entry name" value="MetI-like_sf"/>
</dbReference>
<feature type="transmembrane region" description="Helical" evidence="11">
    <location>
        <begin position="92"/>
        <end position="118"/>
    </location>
</feature>
<dbReference type="InterPro" id="IPR003439">
    <property type="entry name" value="ABC_transporter-like_ATP-bd"/>
</dbReference>
<evidence type="ECO:0000256" key="3">
    <source>
        <dbReference type="ARBA" id="ARBA00005417"/>
    </source>
</evidence>
<keyword evidence="5" id="KW-1003">Cell membrane</keyword>
<keyword evidence="17" id="KW-1185">Reference proteome</keyword>
<feature type="domain" description="ABC transporter" evidence="13">
    <location>
        <begin position="315"/>
        <end position="559"/>
    </location>
</feature>
<dbReference type="PANTHER" id="PTHR43297:SF2">
    <property type="entry name" value="DIPEPTIDE TRANSPORT ATP-BINDING PROTEIN DPPD"/>
    <property type="match status" value="1"/>
</dbReference>
<dbReference type="InterPro" id="IPR017871">
    <property type="entry name" value="ABC_transporter-like_CS"/>
</dbReference>
<feature type="transmembrane region" description="Helical" evidence="11">
    <location>
        <begin position="138"/>
        <end position="165"/>
    </location>
</feature>
<dbReference type="Proteomes" id="UP000522688">
    <property type="component" value="Unassembled WGS sequence"/>
</dbReference>
<keyword evidence="9 11" id="KW-1133">Transmembrane helix</keyword>
<evidence type="ECO:0000313" key="18">
    <source>
        <dbReference type="Proteomes" id="UP000522688"/>
    </source>
</evidence>
<dbReference type="PROSITE" id="PS50928">
    <property type="entry name" value="ABC_TM1"/>
    <property type="match status" value="1"/>
</dbReference>
<feature type="domain" description="ABC transmembrane type-1" evidence="14">
    <location>
        <begin position="90"/>
        <end position="280"/>
    </location>
</feature>
<dbReference type="OrthoDB" id="3677453at2"/>
<keyword evidence="6 11" id="KW-0812">Transmembrane</keyword>
<comment type="caution">
    <text evidence="16">The sequence shown here is derived from an EMBL/GenBank/DDBJ whole genome shotgun (WGS) entry which is preliminary data.</text>
</comment>
<dbReference type="Pfam" id="PF00528">
    <property type="entry name" value="BPD_transp_1"/>
    <property type="match status" value="1"/>
</dbReference>
<accession>A0A7W3JF90</accession>
<name>A0A7W3JF90_9MICO</name>
<evidence type="ECO:0000259" key="13">
    <source>
        <dbReference type="PROSITE" id="PS50893"/>
    </source>
</evidence>
<evidence type="ECO:0000313" key="17">
    <source>
        <dbReference type="Proteomes" id="UP000321154"/>
    </source>
</evidence>
<reference evidence="15 17" key="1">
    <citation type="submission" date="2019-07" db="EMBL/GenBank/DDBJ databases">
        <title>Whole genome shotgun sequence of Frigoribacterium faeni NBRC 103066.</title>
        <authorList>
            <person name="Hosoyama A."/>
            <person name="Uohara A."/>
            <person name="Ohji S."/>
            <person name="Ichikawa N."/>
        </authorList>
    </citation>
    <scope>NUCLEOTIDE SEQUENCE [LARGE SCALE GENOMIC DNA]</scope>
    <source>
        <strain evidence="15 17">NBRC 103066</strain>
    </source>
</reference>
<feature type="region of interest" description="Disordered" evidence="12">
    <location>
        <begin position="587"/>
        <end position="607"/>
    </location>
</feature>
<dbReference type="InterPro" id="IPR027417">
    <property type="entry name" value="P-loop_NTPase"/>
</dbReference>
<dbReference type="InterPro" id="IPR050388">
    <property type="entry name" value="ABC_Ni/Peptide_Import"/>
</dbReference>
<protein>
    <submittedName>
        <fullName evidence="16">ABC-type dipeptide/oligopeptide/nickel transport system ATPase component/ABC-type dipeptide/oligopeptide/nickel transport system permease subunit</fullName>
    </submittedName>
    <submittedName>
        <fullName evidence="15">Peptide ABC transporter ATP-binding protein</fullName>
    </submittedName>
</protein>
<dbReference type="GO" id="GO:0016887">
    <property type="term" value="F:ATP hydrolysis activity"/>
    <property type="evidence" value="ECO:0007669"/>
    <property type="project" value="InterPro"/>
</dbReference>
<dbReference type="SMART" id="SM00382">
    <property type="entry name" value="AAA"/>
    <property type="match status" value="1"/>
</dbReference>
<dbReference type="InterPro" id="IPR000515">
    <property type="entry name" value="MetI-like"/>
</dbReference>
<keyword evidence="4 11" id="KW-0813">Transport</keyword>
<evidence type="ECO:0000256" key="2">
    <source>
        <dbReference type="ARBA" id="ARBA00004202"/>
    </source>
</evidence>
<reference evidence="16 18" key="2">
    <citation type="submission" date="2020-07" db="EMBL/GenBank/DDBJ databases">
        <title>Sequencing the genomes of 1000 actinobacteria strains.</title>
        <authorList>
            <person name="Klenk H.-P."/>
        </authorList>
    </citation>
    <scope>NUCLEOTIDE SEQUENCE [LARGE SCALE GENOMIC DNA]</scope>
    <source>
        <strain evidence="16 18">DSM 10309</strain>
    </source>
</reference>